<name>A0A1G2EVU1_9BACT</name>
<dbReference type="Proteomes" id="UP000177486">
    <property type="component" value="Unassembled WGS sequence"/>
</dbReference>
<protein>
    <submittedName>
        <fullName evidence="1">Uncharacterized protein</fullName>
    </submittedName>
</protein>
<organism evidence="1 2">
    <name type="scientific">Candidatus Niyogibacteria bacterium RIFCSPLOWO2_01_FULL_45_48</name>
    <dbReference type="NCBI Taxonomy" id="1801724"/>
    <lineage>
        <taxon>Bacteria</taxon>
        <taxon>Candidatus Niyogiibacteriota</taxon>
    </lineage>
</organism>
<dbReference type="AlphaFoldDB" id="A0A1G2EVU1"/>
<gene>
    <name evidence="1" type="ORF">A2931_00970</name>
</gene>
<evidence type="ECO:0000313" key="2">
    <source>
        <dbReference type="Proteomes" id="UP000177486"/>
    </source>
</evidence>
<comment type="caution">
    <text evidence="1">The sequence shown here is derived from an EMBL/GenBank/DDBJ whole genome shotgun (WGS) entry which is preliminary data.</text>
</comment>
<accession>A0A1G2EVU1</accession>
<proteinExistence type="predicted"/>
<evidence type="ECO:0000313" key="1">
    <source>
        <dbReference type="EMBL" id="OGZ29925.1"/>
    </source>
</evidence>
<sequence>MKRRDVQLELNQAHTTAEVFIKSYNQTIPTGFPVASVAVLKKFQEANPSLFSNKDKWSIEKHRKKLMDWLPSHLNES</sequence>
<dbReference type="EMBL" id="MHMQ01000031">
    <property type="protein sequence ID" value="OGZ29925.1"/>
    <property type="molecule type" value="Genomic_DNA"/>
</dbReference>
<reference evidence="1 2" key="1">
    <citation type="journal article" date="2016" name="Nat. Commun.">
        <title>Thousands of microbial genomes shed light on interconnected biogeochemical processes in an aquifer system.</title>
        <authorList>
            <person name="Anantharaman K."/>
            <person name="Brown C.T."/>
            <person name="Hug L.A."/>
            <person name="Sharon I."/>
            <person name="Castelle C.J."/>
            <person name="Probst A.J."/>
            <person name="Thomas B.C."/>
            <person name="Singh A."/>
            <person name="Wilkins M.J."/>
            <person name="Karaoz U."/>
            <person name="Brodie E.L."/>
            <person name="Williams K.H."/>
            <person name="Hubbard S.S."/>
            <person name="Banfield J.F."/>
        </authorList>
    </citation>
    <scope>NUCLEOTIDE SEQUENCE [LARGE SCALE GENOMIC DNA]</scope>
</reference>